<keyword evidence="3" id="KW-1185">Reference proteome</keyword>
<accession>A0AAD4TIP7</accession>
<keyword evidence="1" id="KW-0812">Transmembrane</keyword>
<evidence type="ECO:0000256" key="1">
    <source>
        <dbReference type="SAM" id="Phobius"/>
    </source>
</evidence>
<dbReference type="AlphaFoldDB" id="A0AAD4TIP7"/>
<sequence>MDLPSSSDGLSSTDFYMLILMVLLILLYYLKEIAEQTRSKCEEADAINREVRELLDNPTRRIEELEAKILARESTSGWPTPSST</sequence>
<evidence type="ECO:0000313" key="3">
    <source>
        <dbReference type="Proteomes" id="UP001202328"/>
    </source>
</evidence>
<dbReference type="EMBL" id="JAJJMB010001184">
    <property type="protein sequence ID" value="KAI3958121.1"/>
    <property type="molecule type" value="Genomic_DNA"/>
</dbReference>
<organism evidence="2 3">
    <name type="scientific">Papaver atlanticum</name>
    <dbReference type="NCBI Taxonomy" id="357466"/>
    <lineage>
        <taxon>Eukaryota</taxon>
        <taxon>Viridiplantae</taxon>
        <taxon>Streptophyta</taxon>
        <taxon>Embryophyta</taxon>
        <taxon>Tracheophyta</taxon>
        <taxon>Spermatophyta</taxon>
        <taxon>Magnoliopsida</taxon>
        <taxon>Ranunculales</taxon>
        <taxon>Papaveraceae</taxon>
        <taxon>Papaveroideae</taxon>
        <taxon>Papaver</taxon>
    </lineage>
</organism>
<reference evidence="2" key="1">
    <citation type="submission" date="2022-04" db="EMBL/GenBank/DDBJ databases">
        <title>A functionally conserved STORR gene fusion in Papaver species that diverged 16.8 million years ago.</title>
        <authorList>
            <person name="Catania T."/>
        </authorList>
    </citation>
    <scope>NUCLEOTIDE SEQUENCE</scope>
    <source>
        <strain evidence="2">S-188037</strain>
    </source>
</reference>
<protein>
    <submittedName>
        <fullName evidence="2">Uncharacterized protein</fullName>
    </submittedName>
</protein>
<name>A0AAD4TIP7_9MAGN</name>
<gene>
    <name evidence="2" type="ORF">MKW98_020763</name>
</gene>
<keyword evidence="1" id="KW-0472">Membrane</keyword>
<dbReference type="Proteomes" id="UP001202328">
    <property type="component" value="Unassembled WGS sequence"/>
</dbReference>
<proteinExistence type="predicted"/>
<comment type="caution">
    <text evidence="2">The sequence shown here is derived from an EMBL/GenBank/DDBJ whole genome shotgun (WGS) entry which is preliminary data.</text>
</comment>
<feature type="transmembrane region" description="Helical" evidence="1">
    <location>
        <begin position="15"/>
        <end position="30"/>
    </location>
</feature>
<evidence type="ECO:0000313" key="2">
    <source>
        <dbReference type="EMBL" id="KAI3958121.1"/>
    </source>
</evidence>
<keyword evidence="1" id="KW-1133">Transmembrane helix</keyword>